<evidence type="ECO:0000256" key="3">
    <source>
        <dbReference type="ARBA" id="ARBA00022670"/>
    </source>
</evidence>
<dbReference type="GO" id="GO:0004222">
    <property type="term" value="F:metalloendopeptidase activity"/>
    <property type="evidence" value="ECO:0007669"/>
    <property type="project" value="InterPro"/>
</dbReference>
<keyword evidence="13" id="KW-1185">Reference proteome</keyword>
<evidence type="ECO:0000256" key="2">
    <source>
        <dbReference type="ARBA" id="ARBA00007261"/>
    </source>
</evidence>
<keyword evidence="7" id="KW-0482">Metalloprotease</keyword>
<dbReference type="Pfam" id="PF05193">
    <property type="entry name" value="Peptidase_M16_C"/>
    <property type="match status" value="1"/>
</dbReference>
<evidence type="ECO:0000256" key="7">
    <source>
        <dbReference type="ARBA" id="ARBA00023049"/>
    </source>
</evidence>
<dbReference type="InterPro" id="IPR011765">
    <property type="entry name" value="Pept_M16_N"/>
</dbReference>
<evidence type="ECO:0000256" key="9">
    <source>
        <dbReference type="SAM" id="SignalP"/>
    </source>
</evidence>
<comment type="cofactor">
    <cofactor evidence="1">
        <name>Zn(2+)</name>
        <dbReference type="ChEBI" id="CHEBI:29105"/>
    </cofactor>
</comment>
<evidence type="ECO:0000256" key="6">
    <source>
        <dbReference type="ARBA" id="ARBA00022833"/>
    </source>
</evidence>
<dbReference type="EMBL" id="SLZY01000002">
    <property type="protein sequence ID" value="TCS73474.1"/>
    <property type="molecule type" value="Genomic_DNA"/>
</dbReference>
<dbReference type="PANTHER" id="PTHR43690:SF17">
    <property type="entry name" value="PROTEIN YHJJ"/>
    <property type="match status" value="1"/>
</dbReference>
<protein>
    <submittedName>
        <fullName evidence="12">Zinc protease</fullName>
    </submittedName>
</protein>
<evidence type="ECO:0000259" key="11">
    <source>
        <dbReference type="Pfam" id="PF05193"/>
    </source>
</evidence>
<evidence type="ECO:0000259" key="10">
    <source>
        <dbReference type="Pfam" id="PF00675"/>
    </source>
</evidence>
<evidence type="ECO:0000256" key="8">
    <source>
        <dbReference type="RuleBase" id="RU004447"/>
    </source>
</evidence>
<reference evidence="12 13" key="1">
    <citation type="submission" date="2019-03" db="EMBL/GenBank/DDBJ databases">
        <title>Genomic Encyclopedia of Type Strains, Phase IV (KMG-IV): sequencing the most valuable type-strain genomes for metagenomic binning, comparative biology and taxonomic classification.</title>
        <authorList>
            <person name="Goeker M."/>
        </authorList>
    </citation>
    <scope>NUCLEOTIDE SEQUENCE [LARGE SCALE GENOMIC DNA]</scope>
    <source>
        <strain evidence="12 13">DSM 103923</strain>
    </source>
</reference>
<feature type="domain" description="Peptidase M16 N-terminal" evidence="10">
    <location>
        <begin position="33"/>
        <end position="179"/>
    </location>
</feature>
<feature type="domain" description="Peptidase M16 C-terminal" evidence="11">
    <location>
        <begin position="188"/>
        <end position="369"/>
    </location>
</feature>
<gene>
    <name evidence="12" type="ORF">EDC61_102251</name>
</gene>
<dbReference type="InterPro" id="IPR011249">
    <property type="entry name" value="Metalloenz_LuxS/M16"/>
</dbReference>
<dbReference type="PANTHER" id="PTHR43690">
    <property type="entry name" value="NARDILYSIN"/>
    <property type="match status" value="1"/>
</dbReference>
<evidence type="ECO:0000313" key="13">
    <source>
        <dbReference type="Proteomes" id="UP000295135"/>
    </source>
</evidence>
<keyword evidence="9" id="KW-0732">Signal</keyword>
<accession>A0A4R3JYC1</accession>
<dbReference type="Gene3D" id="3.30.830.10">
    <property type="entry name" value="Metalloenzyme, LuxS/M16 peptidase-like"/>
    <property type="match status" value="2"/>
</dbReference>
<organism evidence="12 13">
    <name type="scientific">Sulfuritortus calidifontis</name>
    <dbReference type="NCBI Taxonomy" id="1914471"/>
    <lineage>
        <taxon>Bacteria</taxon>
        <taxon>Pseudomonadati</taxon>
        <taxon>Pseudomonadota</taxon>
        <taxon>Betaproteobacteria</taxon>
        <taxon>Nitrosomonadales</taxon>
        <taxon>Thiobacillaceae</taxon>
        <taxon>Sulfuritortus</taxon>
    </lineage>
</organism>
<feature type="chain" id="PRO_5020684411" evidence="9">
    <location>
        <begin position="22"/>
        <end position="456"/>
    </location>
</feature>
<dbReference type="PROSITE" id="PS00143">
    <property type="entry name" value="INSULINASE"/>
    <property type="match status" value="1"/>
</dbReference>
<dbReference type="InterPro" id="IPR007863">
    <property type="entry name" value="Peptidase_M16_C"/>
</dbReference>
<dbReference type="GO" id="GO:0046872">
    <property type="term" value="F:metal ion binding"/>
    <property type="evidence" value="ECO:0007669"/>
    <property type="project" value="UniProtKB-KW"/>
</dbReference>
<dbReference type="AlphaFoldDB" id="A0A4R3JYC1"/>
<keyword evidence="3 12" id="KW-0645">Protease</keyword>
<keyword evidence="4" id="KW-0479">Metal-binding</keyword>
<name>A0A4R3JYC1_9PROT</name>
<dbReference type="SUPFAM" id="SSF63411">
    <property type="entry name" value="LuxS/MPP-like metallohydrolase"/>
    <property type="match status" value="2"/>
</dbReference>
<evidence type="ECO:0000313" key="12">
    <source>
        <dbReference type="EMBL" id="TCS73474.1"/>
    </source>
</evidence>
<comment type="similarity">
    <text evidence="2 8">Belongs to the peptidase M16 family.</text>
</comment>
<feature type="signal peptide" evidence="9">
    <location>
        <begin position="1"/>
        <end position="21"/>
    </location>
</feature>
<evidence type="ECO:0000256" key="5">
    <source>
        <dbReference type="ARBA" id="ARBA00022801"/>
    </source>
</evidence>
<dbReference type="InterPro" id="IPR001431">
    <property type="entry name" value="Pept_M16_Zn_BS"/>
</dbReference>
<keyword evidence="6" id="KW-0862">Zinc</keyword>
<dbReference type="GO" id="GO:0006508">
    <property type="term" value="P:proteolysis"/>
    <property type="evidence" value="ECO:0007669"/>
    <property type="project" value="UniProtKB-KW"/>
</dbReference>
<dbReference type="OrthoDB" id="9811314at2"/>
<dbReference type="Pfam" id="PF00675">
    <property type="entry name" value="Peptidase_M16"/>
    <property type="match status" value="1"/>
</dbReference>
<proteinExistence type="inferred from homology"/>
<evidence type="ECO:0000256" key="4">
    <source>
        <dbReference type="ARBA" id="ARBA00022723"/>
    </source>
</evidence>
<evidence type="ECO:0000256" key="1">
    <source>
        <dbReference type="ARBA" id="ARBA00001947"/>
    </source>
</evidence>
<dbReference type="Proteomes" id="UP000295135">
    <property type="component" value="Unassembled WGS sequence"/>
</dbReference>
<comment type="caution">
    <text evidence="12">The sequence shown here is derived from an EMBL/GenBank/DDBJ whole genome shotgun (WGS) entry which is preliminary data.</text>
</comment>
<dbReference type="RefSeq" id="WP_126458900.1">
    <property type="nucleotide sequence ID" value="NZ_AP018721.1"/>
</dbReference>
<keyword evidence="5" id="KW-0378">Hydrolase</keyword>
<sequence>MRLFRWLLPLLLAALPPLAQAGIAERTLANGMRVIVKTDARAPVVVSQVWYHAGSMDEGYGETGVAHVLEHMMFKGTPTVPAGEFSRLIAAAGGRENAFTARDHTAYFQTLQKDRLELALKLEADRMVNLTLAPEEFAKEIQVVMEERRMRTEDEPRSRLYEDFMATALKAHPYRHPVIGWMNDLKHMTVADARSWYQRWYAPNNATLVVAGDVEPETVFALAEKYFGPIPARALPERKTQAEPEQAGMRRVVTRAPAKLPYLIMAWPAPKLADPAQDWEPYALQVLAGVLDGNASARLPQRLVRERKLATDVGAGYDESARGPVQFMLDATPAEGHSVDAVVAALKAELARVQREGVDQQELQRVKAQVLASQVFQRDSLFYQAMQIGQWVTAGLDYRLLDQRYEKIRAVTAEQVREVARRYLSDDKLTLAVLDPLPLPAGQAEKPASMGARHVR</sequence>
<dbReference type="InterPro" id="IPR050626">
    <property type="entry name" value="Peptidase_M16"/>
</dbReference>